<name>A0A3B9KY02_9PROT</name>
<evidence type="ECO:0000313" key="1">
    <source>
        <dbReference type="EMBL" id="HAE93592.1"/>
    </source>
</evidence>
<dbReference type="Proteomes" id="UP000259173">
    <property type="component" value="Unassembled WGS sequence"/>
</dbReference>
<organism evidence="1 2">
    <name type="scientific">Hyphomonas atlantica</name>
    <dbReference type="NCBI Taxonomy" id="1280948"/>
    <lineage>
        <taxon>Bacteria</taxon>
        <taxon>Pseudomonadati</taxon>
        <taxon>Pseudomonadota</taxon>
        <taxon>Alphaproteobacteria</taxon>
        <taxon>Hyphomonadales</taxon>
        <taxon>Hyphomonadaceae</taxon>
        <taxon>Hyphomonas</taxon>
    </lineage>
</organism>
<sequence>FIPVDTAPSADDEVRRLKLKRRLVAERRKAHEERVLVDQQEKAMGKANIGDFWKQFEEKNPWFKQDGSNE</sequence>
<feature type="non-terminal residue" evidence="1">
    <location>
        <position position="1"/>
    </location>
</feature>
<comment type="caution">
    <text evidence="1">The sequence shown here is derived from an EMBL/GenBank/DDBJ whole genome shotgun (WGS) entry which is preliminary data.</text>
</comment>
<accession>A0A3B9KY02</accession>
<dbReference type="AlphaFoldDB" id="A0A3B9KY02"/>
<proteinExistence type="predicted"/>
<evidence type="ECO:0000313" key="2">
    <source>
        <dbReference type="Proteomes" id="UP000259173"/>
    </source>
</evidence>
<gene>
    <name evidence="1" type="ORF">DCG65_03470</name>
</gene>
<reference evidence="1 2" key="1">
    <citation type="journal article" date="2018" name="Nat. Biotechnol.">
        <title>A standardized bacterial taxonomy based on genome phylogeny substantially revises the tree of life.</title>
        <authorList>
            <person name="Parks D.H."/>
            <person name="Chuvochina M."/>
            <person name="Waite D.W."/>
            <person name="Rinke C."/>
            <person name="Skarshewski A."/>
            <person name="Chaumeil P.A."/>
            <person name="Hugenholtz P."/>
        </authorList>
    </citation>
    <scope>NUCLEOTIDE SEQUENCE [LARGE SCALE GENOMIC DNA]</scope>
    <source>
        <strain evidence="1">UBA8557</strain>
    </source>
</reference>
<protein>
    <submittedName>
        <fullName evidence="1">Uncharacterized protein</fullName>
    </submittedName>
</protein>
<dbReference type="EMBL" id="DMBR01000100">
    <property type="protein sequence ID" value="HAE93592.1"/>
    <property type="molecule type" value="Genomic_DNA"/>
</dbReference>